<reference evidence="1 2" key="1">
    <citation type="submission" date="2020-10" db="EMBL/GenBank/DDBJ databases">
        <title>Sequencing the genomes of 1000 actinobacteria strains.</title>
        <authorList>
            <person name="Klenk H.-P."/>
        </authorList>
    </citation>
    <scope>NUCLEOTIDE SEQUENCE [LARGE SCALE GENOMIC DNA]</scope>
    <source>
        <strain evidence="1 2">DSM 41803</strain>
    </source>
</reference>
<protein>
    <submittedName>
        <fullName evidence="1">Uncharacterized protein</fullName>
    </submittedName>
</protein>
<evidence type="ECO:0000313" key="1">
    <source>
        <dbReference type="EMBL" id="MBE1596576.1"/>
    </source>
</evidence>
<name>A0A8I0NZ82_9ACTN</name>
<dbReference type="EMBL" id="JADBGF010000001">
    <property type="protein sequence ID" value="MBE1596576.1"/>
    <property type="molecule type" value="Genomic_DNA"/>
</dbReference>
<dbReference type="GeneID" id="86827297"/>
<dbReference type="RefSeq" id="WP_046918468.1">
    <property type="nucleotide sequence ID" value="NZ_JADBGF010000001.1"/>
</dbReference>
<comment type="caution">
    <text evidence="1">The sequence shown here is derived from an EMBL/GenBank/DDBJ whole genome shotgun (WGS) entry which is preliminary data.</text>
</comment>
<dbReference type="Proteomes" id="UP000629287">
    <property type="component" value="Unassembled WGS sequence"/>
</dbReference>
<evidence type="ECO:0000313" key="2">
    <source>
        <dbReference type="Proteomes" id="UP000629287"/>
    </source>
</evidence>
<keyword evidence="2" id="KW-1185">Reference proteome</keyword>
<sequence>MRTRVAAAPHGAVVLAGRRDARGPGPGGRPVPGTCQLGGAVASAGGAARWDTVGLLHETGDFGAYETITFRRVPVTALT</sequence>
<organism evidence="1 2">
    <name type="scientific">Streptomyces stelliscabiei</name>
    <dbReference type="NCBI Taxonomy" id="146820"/>
    <lineage>
        <taxon>Bacteria</taxon>
        <taxon>Bacillati</taxon>
        <taxon>Actinomycetota</taxon>
        <taxon>Actinomycetes</taxon>
        <taxon>Kitasatosporales</taxon>
        <taxon>Streptomycetaceae</taxon>
        <taxon>Streptomyces</taxon>
    </lineage>
</organism>
<accession>A0A8I0NZ82</accession>
<gene>
    <name evidence="1" type="ORF">H4687_002705</name>
</gene>
<proteinExistence type="predicted"/>
<dbReference type="AlphaFoldDB" id="A0A8I0NZ82"/>